<sequence>MNAVQVNRYNDLLVNTASIDNPSIFLTTWSSLIRDARYRYEFFKKELAIELSDDDGLQYLRENHGELFADDWSVPKKTQRRKKAKKTL</sequence>
<evidence type="ECO:0000313" key="1">
    <source>
        <dbReference type="EMBL" id="QDS91674.1"/>
    </source>
</evidence>
<dbReference type="AlphaFoldDB" id="A0A517M9Y0"/>
<gene>
    <name evidence="1" type="ORF">FF011L_04060</name>
</gene>
<organism evidence="1 2">
    <name type="scientific">Roseimaritima multifibrata</name>
    <dbReference type="NCBI Taxonomy" id="1930274"/>
    <lineage>
        <taxon>Bacteria</taxon>
        <taxon>Pseudomonadati</taxon>
        <taxon>Planctomycetota</taxon>
        <taxon>Planctomycetia</taxon>
        <taxon>Pirellulales</taxon>
        <taxon>Pirellulaceae</taxon>
        <taxon>Roseimaritima</taxon>
    </lineage>
</organism>
<dbReference type="KEGG" id="rml:FF011L_04060"/>
<dbReference type="Proteomes" id="UP000320672">
    <property type="component" value="Chromosome"/>
</dbReference>
<dbReference type="OrthoDB" id="8765545at2"/>
<evidence type="ECO:0000313" key="2">
    <source>
        <dbReference type="Proteomes" id="UP000320672"/>
    </source>
</evidence>
<dbReference type="EMBL" id="CP036262">
    <property type="protein sequence ID" value="QDS91674.1"/>
    <property type="molecule type" value="Genomic_DNA"/>
</dbReference>
<protein>
    <submittedName>
        <fullName evidence="1">Uncharacterized protein</fullName>
    </submittedName>
</protein>
<dbReference type="RefSeq" id="WP_145349747.1">
    <property type="nucleotide sequence ID" value="NZ_CP036262.1"/>
</dbReference>
<name>A0A517M9Y0_9BACT</name>
<proteinExistence type="predicted"/>
<reference evidence="1 2" key="1">
    <citation type="submission" date="2019-02" db="EMBL/GenBank/DDBJ databases">
        <title>Deep-cultivation of Planctomycetes and their phenomic and genomic characterization uncovers novel biology.</title>
        <authorList>
            <person name="Wiegand S."/>
            <person name="Jogler M."/>
            <person name="Boedeker C."/>
            <person name="Pinto D."/>
            <person name="Vollmers J."/>
            <person name="Rivas-Marin E."/>
            <person name="Kohn T."/>
            <person name="Peeters S.H."/>
            <person name="Heuer A."/>
            <person name="Rast P."/>
            <person name="Oberbeckmann S."/>
            <person name="Bunk B."/>
            <person name="Jeske O."/>
            <person name="Meyerdierks A."/>
            <person name="Storesund J.E."/>
            <person name="Kallscheuer N."/>
            <person name="Luecker S."/>
            <person name="Lage O.M."/>
            <person name="Pohl T."/>
            <person name="Merkel B.J."/>
            <person name="Hornburger P."/>
            <person name="Mueller R.-W."/>
            <person name="Bruemmer F."/>
            <person name="Labrenz M."/>
            <person name="Spormann A.M."/>
            <person name="Op den Camp H."/>
            <person name="Overmann J."/>
            <person name="Amann R."/>
            <person name="Jetten M.S.M."/>
            <person name="Mascher T."/>
            <person name="Medema M.H."/>
            <person name="Devos D.P."/>
            <person name="Kaster A.-K."/>
            <person name="Ovreas L."/>
            <person name="Rohde M."/>
            <person name="Galperin M.Y."/>
            <person name="Jogler C."/>
        </authorList>
    </citation>
    <scope>NUCLEOTIDE SEQUENCE [LARGE SCALE GENOMIC DNA]</scope>
    <source>
        <strain evidence="1 2">FF011L</strain>
    </source>
</reference>
<accession>A0A517M9Y0</accession>
<keyword evidence="2" id="KW-1185">Reference proteome</keyword>